<gene>
    <name evidence="5" type="primary">rplE</name>
    <name evidence="9" type="ORF">A2226_02140</name>
</gene>
<dbReference type="Gene3D" id="3.30.1440.10">
    <property type="match status" value="1"/>
</dbReference>
<dbReference type="InterPro" id="IPR020929">
    <property type="entry name" value="Ribosomal_uL5_CS"/>
</dbReference>
<dbReference type="GO" id="GO:0019843">
    <property type="term" value="F:rRNA binding"/>
    <property type="evidence" value="ECO:0007669"/>
    <property type="project" value="UniProtKB-UniRule"/>
</dbReference>
<dbReference type="GO" id="GO:0005840">
    <property type="term" value="C:ribosome"/>
    <property type="evidence" value="ECO:0007669"/>
    <property type="project" value="UniProtKB-KW"/>
</dbReference>
<dbReference type="GO" id="GO:1990904">
    <property type="term" value="C:ribonucleoprotein complex"/>
    <property type="evidence" value="ECO:0007669"/>
    <property type="project" value="UniProtKB-KW"/>
</dbReference>
<dbReference type="InterPro" id="IPR022803">
    <property type="entry name" value="Ribosomal_uL5_dom_sf"/>
</dbReference>
<dbReference type="InterPro" id="IPR020930">
    <property type="entry name" value="Ribosomal_uL5_bac-type"/>
</dbReference>
<evidence type="ECO:0000256" key="3">
    <source>
        <dbReference type="ARBA" id="ARBA00023274"/>
    </source>
</evidence>
<organism evidence="9 10">
    <name type="scientific">Candidatus Veblenbacteria bacterium RIFOXYA2_FULL_43_9</name>
    <dbReference type="NCBI Taxonomy" id="1802425"/>
    <lineage>
        <taxon>Bacteria</taxon>
        <taxon>Candidatus Vebleniibacteriota</taxon>
    </lineage>
</organism>
<dbReference type="SUPFAM" id="SSF55282">
    <property type="entry name" value="RL5-like"/>
    <property type="match status" value="1"/>
</dbReference>
<dbReference type="InterPro" id="IPR031309">
    <property type="entry name" value="Ribosomal_uL5_C"/>
</dbReference>
<dbReference type="InterPro" id="IPR002132">
    <property type="entry name" value="Ribosomal_uL5"/>
</dbReference>
<keyword evidence="5" id="KW-0699">rRNA-binding</keyword>
<comment type="similarity">
    <text evidence="1 5 6">Belongs to the universal ribosomal protein uL5 family.</text>
</comment>
<dbReference type="PROSITE" id="PS00358">
    <property type="entry name" value="RIBOSOMAL_L5"/>
    <property type="match status" value="1"/>
</dbReference>
<dbReference type="HAMAP" id="MF_01333_B">
    <property type="entry name" value="Ribosomal_uL5_B"/>
    <property type="match status" value="1"/>
</dbReference>
<evidence type="ECO:0000256" key="2">
    <source>
        <dbReference type="ARBA" id="ARBA00022980"/>
    </source>
</evidence>
<dbReference type="PIRSF" id="PIRSF002161">
    <property type="entry name" value="Ribosomal_L5"/>
    <property type="match status" value="1"/>
</dbReference>
<keyword evidence="5" id="KW-0694">RNA-binding</keyword>
<dbReference type="Proteomes" id="UP000178936">
    <property type="component" value="Unassembled WGS sequence"/>
</dbReference>
<evidence type="ECO:0000256" key="4">
    <source>
        <dbReference type="ARBA" id="ARBA00035245"/>
    </source>
</evidence>
<reference evidence="9 10" key="1">
    <citation type="journal article" date="2016" name="Nat. Commun.">
        <title>Thousands of microbial genomes shed light on interconnected biogeochemical processes in an aquifer system.</title>
        <authorList>
            <person name="Anantharaman K."/>
            <person name="Brown C.T."/>
            <person name="Hug L.A."/>
            <person name="Sharon I."/>
            <person name="Castelle C.J."/>
            <person name="Probst A.J."/>
            <person name="Thomas B.C."/>
            <person name="Singh A."/>
            <person name="Wilkins M.J."/>
            <person name="Karaoz U."/>
            <person name="Brodie E.L."/>
            <person name="Williams K.H."/>
            <person name="Hubbard S.S."/>
            <person name="Banfield J.F."/>
        </authorList>
    </citation>
    <scope>NUCLEOTIDE SEQUENCE [LARGE SCALE GENOMIC DNA]</scope>
</reference>
<dbReference type="GO" id="GO:0000049">
    <property type="term" value="F:tRNA binding"/>
    <property type="evidence" value="ECO:0007669"/>
    <property type="project" value="UniProtKB-UniRule"/>
</dbReference>
<sequence length="186" mass="20780">MSTTRDYKISLTEHYRKSAVPAMQHEFGFTNALAVPKILKVVVNVGLGQQGKEGKIAEVAVKTLSRITGQKPVLTRAKKSISNFKIRQGMVIGAVVTLRGKLMYDFLEKLIRVTLPRVRDFRGLSVKSVDAQGNLAIGFKEHLIFPEIRSDEVEAIHGLEIAITTNAKNRERGRKLFEFLGFPFAN</sequence>
<evidence type="ECO:0000313" key="10">
    <source>
        <dbReference type="Proteomes" id="UP000178936"/>
    </source>
</evidence>
<feature type="domain" description="Large ribosomal subunit protein uL5 N-terminal" evidence="7">
    <location>
        <begin position="31"/>
        <end position="87"/>
    </location>
</feature>
<proteinExistence type="inferred from homology"/>
<dbReference type="EMBL" id="MHTB01000057">
    <property type="protein sequence ID" value="OHA54087.1"/>
    <property type="molecule type" value="Genomic_DNA"/>
</dbReference>
<accession>A0A1G2Q0I7</accession>
<evidence type="ECO:0000256" key="6">
    <source>
        <dbReference type="RuleBase" id="RU003930"/>
    </source>
</evidence>
<dbReference type="PANTHER" id="PTHR11994">
    <property type="entry name" value="60S RIBOSOMAL PROTEIN L11-RELATED"/>
    <property type="match status" value="1"/>
</dbReference>
<keyword evidence="5" id="KW-0820">tRNA-binding</keyword>
<keyword evidence="3 5" id="KW-0687">Ribonucleoprotein</keyword>
<dbReference type="GO" id="GO:0006412">
    <property type="term" value="P:translation"/>
    <property type="evidence" value="ECO:0007669"/>
    <property type="project" value="UniProtKB-UniRule"/>
</dbReference>
<dbReference type="Pfam" id="PF00281">
    <property type="entry name" value="Ribosomal_L5"/>
    <property type="match status" value="1"/>
</dbReference>
<name>A0A1G2Q0I7_9BACT</name>
<comment type="caution">
    <text evidence="9">The sequence shown here is derived from an EMBL/GenBank/DDBJ whole genome shotgun (WGS) entry which is preliminary data.</text>
</comment>
<dbReference type="AlphaFoldDB" id="A0A1G2Q0I7"/>
<evidence type="ECO:0000259" key="7">
    <source>
        <dbReference type="Pfam" id="PF00281"/>
    </source>
</evidence>
<dbReference type="InterPro" id="IPR031310">
    <property type="entry name" value="Ribosomal_uL5_N"/>
</dbReference>
<comment type="subunit">
    <text evidence="5">Part of the 50S ribosomal subunit; part of the 5S rRNA/L5/L18/L25 subcomplex. Contacts the 5S rRNA and the P site tRNA. Forms a bridge to the 30S subunit in the 70S ribosome.</text>
</comment>
<evidence type="ECO:0000313" key="9">
    <source>
        <dbReference type="EMBL" id="OHA54087.1"/>
    </source>
</evidence>
<dbReference type="FunFam" id="3.30.1440.10:FF:000001">
    <property type="entry name" value="50S ribosomal protein L5"/>
    <property type="match status" value="1"/>
</dbReference>
<evidence type="ECO:0000259" key="8">
    <source>
        <dbReference type="Pfam" id="PF00673"/>
    </source>
</evidence>
<dbReference type="GO" id="GO:0003735">
    <property type="term" value="F:structural constituent of ribosome"/>
    <property type="evidence" value="ECO:0007669"/>
    <property type="project" value="InterPro"/>
</dbReference>
<keyword evidence="2 5" id="KW-0689">Ribosomal protein</keyword>
<dbReference type="NCBIfam" id="NF000585">
    <property type="entry name" value="PRK00010.1"/>
    <property type="match status" value="1"/>
</dbReference>
<evidence type="ECO:0000256" key="1">
    <source>
        <dbReference type="ARBA" id="ARBA00008553"/>
    </source>
</evidence>
<comment type="function">
    <text evidence="5">This is 1 of the proteins that bind and probably mediate the attachment of the 5S RNA into the large ribosomal subunit, where it forms part of the central protuberance. In the 70S ribosome it contacts protein S13 of the 30S subunit (bridge B1b), connecting the 2 subunits; this bridge is implicated in subunit movement. Contacts the P site tRNA; the 5S rRNA and some of its associated proteins might help stabilize positioning of ribosome-bound tRNAs.</text>
</comment>
<protein>
    <recommendedName>
        <fullName evidence="4 5">Large ribosomal subunit protein uL5</fullName>
    </recommendedName>
</protein>
<evidence type="ECO:0000256" key="5">
    <source>
        <dbReference type="HAMAP-Rule" id="MF_01333"/>
    </source>
</evidence>
<feature type="domain" description="Large ribosomal subunit protein uL5 C-terminal" evidence="8">
    <location>
        <begin position="92"/>
        <end position="184"/>
    </location>
</feature>
<dbReference type="Pfam" id="PF00673">
    <property type="entry name" value="Ribosomal_L5_C"/>
    <property type="match status" value="1"/>
</dbReference>